<evidence type="ECO:0000313" key="3">
    <source>
        <dbReference type="Proteomes" id="UP001287356"/>
    </source>
</evidence>
<keyword evidence="3" id="KW-1185">Reference proteome</keyword>
<protein>
    <submittedName>
        <fullName evidence="2">Uncharacterized protein</fullName>
    </submittedName>
</protein>
<evidence type="ECO:0000313" key="2">
    <source>
        <dbReference type="EMBL" id="KAK3379689.1"/>
    </source>
</evidence>
<dbReference type="AlphaFoldDB" id="A0AAE0TSH7"/>
<reference evidence="2" key="1">
    <citation type="journal article" date="2023" name="Mol. Phylogenet. Evol.">
        <title>Genome-scale phylogeny and comparative genomics of the fungal order Sordariales.</title>
        <authorList>
            <person name="Hensen N."/>
            <person name="Bonometti L."/>
            <person name="Westerberg I."/>
            <person name="Brannstrom I.O."/>
            <person name="Guillou S."/>
            <person name="Cros-Aarteil S."/>
            <person name="Calhoun S."/>
            <person name="Haridas S."/>
            <person name="Kuo A."/>
            <person name="Mondo S."/>
            <person name="Pangilinan J."/>
            <person name="Riley R."/>
            <person name="LaButti K."/>
            <person name="Andreopoulos B."/>
            <person name="Lipzen A."/>
            <person name="Chen C."/>
            <person name="Yan M."/>
            <person name="Daum C."/>
            <person name="Ng V."/>
            <person name="Clum A."/>
            <person name="Steindorff A."/>
            <person name="Ohm R.A."/>
            <person name="Martin F."/>
            <person name="Silar P."/>
            <person name="Natvig D.O."/>
            <person name="Lalanne C."/>
            <person name="Gautier V."/>
            <person name="Ament-Velasquez S.L."/>
            <person name="Kruys A."/>
            <person name="Hutchinson M.I."/>
            <person name="Powell A.J."/>
            <person name="Barry K."/>
            <person name="Miller A.N."/>
            <person name="Grigoriev I.V."/>
            <person name="Debuchy R."/>
            <person name="Gladieux P."/>
            <person name="Hiltunen Thoren M."/>
            <person name="Johannesson H."/>
        </authorList>
    </citation>
    <scope>NUCLEOTIDE SEQUENCE</scope>
    <source>
        <strain evidence="2">CBS 958.72</strain>
    </source>
</reference>
<gene>
    <name evidence="2" type="ORF">B0T24DRAFT_590225</name>
</gene>
<dbReference type="EMBL" id="JAULSN010000002">
    <property type="protein sequence ID" value="KAK3379689.1"/>
    <property type="molecule type" value="Genomic_DNA"/>
</dbReference>
<evidence type="ECO:0000256" key="1">
    <source>
        <dbReference type="SAM" id="Coils"/>
    </source>
</evidence>
<sequence length="296" mass="33925">MLVEDLEKKREKANFEVDRLRTNVKRYKDRRLVQTDHGANFKPKDRKLQPDKVSTATFRELAVRIEVNKRRKDIIDALRSTEDADRQMKAATAVILQILGKFKGWDRKWLGRDSVWLPKTIVIAADRTYEMVLTGASMPSVQTGLLRRPAMGITRIRAGEIFTKITMDRSEEFGALMEHVKENMAGTSNKNIDQLHRQVTQPRELHPNGRYFWSFSGWTFELKPPCMRCQYLYSDCVMWGLPKQPEEKIAALEKALESSCSWWSPSANQPCNLCAETVVAAKLHAADHGVVGFLAM</sequence>
<name>A0AAE0TSH7_9PEZI</name>
<dbReference type="Proteomes" id="UP001287356">
    <property type="component" value="Unassembled WGS sequence"/>
</dbReference>
<keyword evidence="1" id="KW-0175">Coiled coil</keyword>
<accession>A0AAE0TSH7</accession>
<reference evidence="2" key="2">
    <citation type="submission" date="2023-06" db="EMBL/GenBank/DDBJ databases">
        <authorList>
            <consortium name="Lawrence Berkeley National Laboratory"/>
            <person name="Haridas S."/>
            <person name="Hensen N."/>
            <person name="Bonometti L."/>
            <person name="Westerberg I."/>
            <person name="Brannstrom I.O."/>
            <person name="Guillou S."/>
            <person name="Cros-Aarteil S."/>
            <person name="Calhoun S."/>
            <person name="Kuo A."/>
            <person name="Mondo S."/>
            <person name="Pangilinan J."/>
            <person name="Riley R."/>
            <person name="Labutti K."/>
            <person name="Andreopoulos B."/>
            <person name="Lipzen A."/>
            <person name="Chen C."/>
            <person name="Yanf M."/>
            <person name="Daum C."/>
            <person name="Ng V."/>
            <person name="Clum A."/>
            <person name="Steindorff A."/>
            <person name="Ohm R."/>
            <person name="Martin F."/>
            <person name="Silar P."/>
            <person name="Natvig D."/>
            <person name="Lalanne C."/>
            <person name="Gautier V."/>
            <person name="Ament-Velasquez S.L."/>
            <person name="Kruys A."/>
            <person name="Hutchinson M.I."/>
            <person name="Powell A.J."/>
            <person name="Barry K."/>
            <person name="Miller A.N."/>
            <person name="Grigoriev I.V."/>
            <person name="Debuchy R."/>
            <person name="Gladieux P."/>
            <person name="Thoren M.H."/>
            <person name="Johannesson H."/>
        </authorList>
    </citation>
    <scope>NUCLEOTIDE SEQUENCE</scope>
    <source>
        <strain evidence="2">CBS 958.72</strain>
    </source>
</reference>
<comment type="caution">
    <text evidence="2">The sequence shown here is derived from an EMBL/GenBank/DDBJ whole genome shotgun (WGS) entry which is preliminary data.</text>
</comment>
<feature type="coiled-coil region" evidence="1">
    <location>
        <begin position="3"/>
        <end position="30"/>
    </location>
</feature>
<proteinExistence type="predicted"/>
<organism evidence="2 3">
    <name type="scientific">Lasiosphaeria ovina</name>
    <dbReference type="NCBI Taxonomy" id="92902"/>
    <lineage>
        <taxon>Eukaryota</taxon>
        <taxon>Fungi</taxon>
        <taxon>Dikarya</taxon>
        <taxon>Ascomycota</taxon>
        <taxon>Pezizomycotina</taxon>
        <taxon>Sordariomycetes</taxon>
        <taxon>Sordariomycetidae</taxon>
        <taxon>Sordariales</taxon>
        <taxon>Lasiosphaeriaceae</taxon>
        <taxon>Lasiosphaeria</taxon>
    </lineage>
</organism>